<dbReference type="InterPro" id="IPR009056">
    <property type="entry name" value="Cyt_c-like_dom"/>
</dbReference>
<feature type="region of interest" description="Disordered" evidence="8">
    <location>
        <begin position="276"/>
        <end position="306"/>
    </location>
</feature>
<evidence type="ECO:0000256" key="5">
    <source>
        <dbReference type="ARBA" id="ARBA00023004"/>
    </source>
</evidence>
<dbReference type="Gene3D" id="6.10.280.130">
    <property type="match status" value="1"/>
</dbReference>
<dbReference type="InterPro" id="IPR036909">
    <property type="entry name" value="Cyt_c-like_dom_sf"/>
</dbReference>
<evidence type="ECO:0000313" key="12">
    <source>
        <dbReference type="Proteomes" id="UP001597131"/>
    </source>
</evidence>
<dbReference type="InterPro" id="IPR032858">
    <property type="entry name" value="CcoP_N"/>
</dbReference>
<keyword evidence="9" id="KW-0812">Transmembrane</keyword>
<evidence type="ECO:0000256" key="2">
    <source>
        <dbReference type="ARBA" id="ARBA00022617"/>
    </source>
</evidence>
<dbReference type="RefSeq" id="WP_380744846.1">
    <property type="nucleotide sequence ID" value="NZ_JBHTLI010000001.1"/>
</dbReference>
<evidence type="ECO:0000256" key="8">
    <source>
        <dbReference type="SAM" id="MobiDB-lite"/>
    </source>
</evidence>
<feature type="compositionally biased region" description="Basic and acidic residues" evidence="8">
    <location>
        <begin position="279"/>
        <end position="295"/>
    </location>
</feature>
<keyword evidence="9" id="KW-0472">Membrane</keyword>
<evidence type="ECO:0000259" key="10">
    <source>
        <dbReference type="PROSITE" id="PS51007"/>
    </source>
</evidence>
<keyword evidence="1" id="KW-0813">Transport</keyword>
<dbReference type="EMBL" id="JBHTLI010000001">
    <property type="protein sequence ID" value="MFD1095804.1"/>
    <property type="molecule type" value="Genomic_DNA"/>
</dbReference>
<keyword evidence="3 6" id="KW-0479">Metal-binding</keyword>
<organism evidence="11 12">
    <name type="scientific">Salegentibacter chungangensis</name>
    <dbReference type="NCBI Taxonomy" id="1335724"/>
    <lineage>
        <taxon>Bacteria</taxon>
        <taxon>Pseudomonadati</taxon>
        <taxon>Bacteroidota</taxon>
        <taxon>Flavobacteriia</taxon>
        <taxon>Flavobacteriales</taxon>
        <taxon>Flavobacteriaceae</taxon>
        <taxon>Salegentibacter</taxon>
    </lineage>
</organism>
<keyword evidence="9" id="KW-1133">Transmembrane helix</keyword>
<proteinExistence type="predicted"/>
<evidence type="ECO:0000256" key="4">
    <source>
        <dbReference type="ARBA" id="ARBA00022982"/>
    </source>
</evidence>
<sequence>MKNTFSYLRIIGFLALAAILMEITVETGDQSAVLDYPLSWLILAIVLVIAIAIEVSVSSLRNLLYRGLTPEARAQFDAEEAERKASQFGWLKKLYASLLNKKPIEKEDEIILDHNYDGIKELDNDLPSWWLYGFYISIVFAGIYMARYHIFDGESQKEEFQTEMAQAKAAVEEYKKNAPDLIDASSVELITDAGELEKGKTIFNNNCAACHRADGGGGIGPNLTDEHWILGGGISNIFSTISEGGRDGKGMVAWKSSLSPSEIAQVSSYVISLQGTNPEDAKEAQGDIIWTKEKTSGASSEEASLE</sequence>
<feature type="compositionally biased region" description="Polar residues" evidence="8">
    <location>
        <begin position="296"/>
        <end position="306"/>
    </location>
</feature>
<evidence type="ECO:0000256" key="1">
    <source>
        <dbReference type="ARBA" id="ARBA00022448"/>
    </source>
</evidence>
<feature type="transmembrane region" description="Helical" evidence="9">
    <location>
        <begin position="129"/>
        <end position="150"/>
    </location>
</feature>
<dbReference type="PRINTS" id="PR00605">
    <property type="entry name" value="CYTCHROMECIC"/>
</dbReference>
<dbReference type="InterPro" id="IPR008168">
    <property type="entry name" value="Cyt_C_IC"/>
</dbReference>
<dbReference type="SUPFAM" id="SSF46626">
    <property type="entry name" value="Cytochrome c"/>
    <property type="match status" value="1"/>
</dbReference>
<dbReference type="Pfam" id="PF13442">
    <property type="entry name" value="Cytochrome_CBB3"/>
    <property type="match status" value="1"/>
</dbReference>
<dbReference type="Gene3D" id="1.10.760.10">
    <property type="entry name" value="Cytochrome c-like domain"/>
    <property type="match status" value="1"/>
</dbReference>
<protein>
    <submittedName>
        <fullName evidence="11">Cbb3-type cytochrome c oxidase N-terminal domain-containing protein</fullName>
    </submittedName>
</protein>
<keyword evidence="5 6" id="KW-0408">Iron</keyword>
<name>A0ABW3NS86_9FLAO</name>
<dbReference type="InterPro" id="IPR038414">
    <property type="entry name" value="CcoP_N_sf"/>
</dbReference>
<evidence type="ECO:0000256" key="9">
    <source>
        <dbReference type="SAM" id="Phobius"/>
    </source>
</evidence>
<dbReference type="Pfam" id="PF14715">
    <property type="entry name" value="FixP_N"/>
    <property type="match status" value="1"/>
</dbReference>
<evidence type="ECO:0000256" key="3">
    <source>
        <dbReference type="ARBA" id="ARBA00022723"/>
    </source>
</evidence>
<feature type="transmembrane region" description="Helical" evidence="9">
    <location>
        <begin position="38"/>
        <end position="57"/>
    </location>
</feature>
<keyword evidence="7" id="KW-0175">Coiled coil</keyword>
<evidence type="ECO:0000313" key="11">
    <source>
        <dbReference type="EMBL" id="MFD1095804.1"/>
    </source>
</evidence>
<keyword evidence="4" id="KW-0249">Electron transport</keyword>
<comment type="caution">
    <text evidence="11">The sequence shown here is derived from an EMBL/GenBank/DDBJ whole genome shotgun (WGS) entry which is preliminary data.</text>
</comment>
<dbReference type="Proteomes" id="UP001597131">
    <property type="component" value="Unassembled WGS sequence"/>
</dbReference>
<dbReference type="PANTHER" id="PTHR33751">
    <property type="entry name" value="CBB3-TYPE CYTOCHROME C OXIDASE SUBUNIT FIXP"/>
    <property type="match status" value="1"/>
</dbReference>
<evidence type="ECO:0000256" key="7">
    <source>
        <dbReference type="SAM" id="Coils"/>
    </source>
</evidence>
<keyword evidence="12" id="KW-1185">Reference proteome</keyword>
<gene>
    <name evidence="11" type="ORF">ACFQ3Q_08595</name>
</gene>
<dbReference type="PROSITE" id="PS51007">
    <property type="entry name" value="CYTC"/>
    <property type="match status" value="1"/>
</dbReference>
<evidence type="ECO:0000256" key="6">
    <source>
        <dbReference type="PROSITE-ProRule" id="PRU00433"/>
    </source>
</evidence>
<reference evidence="12" key="1">
    <citation type="journal article" date="2019" name="Int. J. Syst. Evol. Microbiol.">
        <title>The Global Catalogue of Microorganisms (GCM) 10K type strain sequencing project: providing services to taxonomists for standard genome sequencing and annotation.</title>
        <authorList>
            <consortium name="The Broad Institute Genomics Platform"/>
            <consortium name="The Broad Institute Genome Sequencing Center for Infectious Disease"/>
            <person name="Wu L."/>
            <person name="Ma J."/>
        </authorList>
    </citation>
    <scope>NUCLEOTIDE SEQUENCE [LARGE SCALE GENOMIC DNA]</scope>
    <source>
        <strain evidence="12">CCUG 64793</strain>
    </source>
</reference>
<dbReference type="PANTHER" id="PTHR33751:SF1">
    <property type="entry name" value="CBB3-TYPE CYTOCHROME C OXIDASE SUBUNIT FIXP"/>
    <property type="match status" value="1"/>
</dbReference>
<keyword evidence="2 6" id="KW-0349">Heme</keyword>
<feature type="coiled-coil region" evidence="7">
    <location>
        <begin position="157"/>
        <end position="184"/>
    </location>
</feature>
<accession>A0ABW3NS86</accession>
<feature type="domain" description="Cytochrome c" evidence="10">
    <location>
        <begin position="194"/>
        <end position="274"/>
    </location>
</feature>
<dbReference type="InterPro" id="IPR050597">
    <property type="entry name" value="Cytochrome_c_Oxidase_Subunit"/>
</dbReference>